<protein>
    <submittedName>
        <fullName evidence="3">Secreted salivary protein</fullName>
    </submittedName>
</protein>
<reference evidence="3" key="2">
    <citation type="submission" date="2016-06" db="UniProtKB">
        <authorList>
            <consortium name="WormBaseParasite"/>
        </authorList>
    </citation>
    <scope>IDENTIFICATION</scope>
</reference>
<proteinExistence type="predicted"/>
<name>A0A183CGG0_GLOPA</name>
<dbReference type="WBParaSite" id="GPLIN_001196500">
    <property type="protein sequence ID" value="GPLIN_001196500"/>
    <property type="gene ID" value="GPLIN_001196500"/>
</dbReference>
<keyword evidence="2" id="KW-1185">Reference proteome</keyword>
<evidence type="ECO:0000313" key="3">
    <source>
        <dbReference type="WBParaSite" id="GPLIN_001196500"/>
    </source>
</evidence>
<accession>A0A183CGG0</accession>
<evidence type="ECO:0000256" key="1">
    <source>
        <dbReference type="SAM" id="SignalP"/>
    </source>
</evidence>
<reference evidence="2" key="1">
    <citation type="submission" date="2014-05" db="EMBL/GenBank/DDBJ databases">
        <title>The genome and life-stage specific transcriptomes of Globodera pallida elucidate key aspects of plant parasitism by a cyst nematode.</title>
        <authorList>
            <person name="Cotton J.A."/>
            <person name="Lilley C.J."/>
            <person name="Jones L.M."/>
            <person name="Kikuchi T."/>
            <person name="Reid A.J."/>
            <person name="Thorpe P."/>
            <person name="Tsai I.J."/>
            <person name="Beasley H."/>
            <person name="Blok V."/>
            <person name="Cock P.J.A."/>
            <person name="Van den Akker S.E."/>
            <person name="Holroyd N."/>
            <person name="Hunt M."/>
            <person name="Mantelin S."/>
            <person name="Naghra H."/>
            <person name="Pain A."/>
            <person name="Palomares-Rius J.E."/>
            <person name="Zarowiecki M."/>
            <person name="Berriman M."/>
            <person name="Jones J.T."/>
            <person name="Urwin P.E."/>
        </authorList>
    </citation>
    <scope>NUCLEOTIDE SEQUENCE [LARGE SCALE GENOMIC DNA]</scope>
    <source>
        <strain evidence="2">Lindley</strain>
    </source>
</reference>
<dbReference type="AlphaFoldDB" id="A0A183CGG0"/>
<sequence>MMKKRMMLLLVLTTMVWTRKRKGSHYGNHRNPTAESAIIKEFLDKAKDDFKQKWDNPASVGILITFNCLCVAFD</sequence>
<keyword evidence="1" id="KW-0732">Signal</keyword>
<feature type="chain" id="PRO_5008147560" evidence="1">
    <location>
        <begin position="19"/>
        <end position="74"/>
    </location>
</feature>
<evidence type="ECO:0000313" key="2">
    <source>
        <dbReference type="Proteomes" id="UP000050741"/>
    </source>
</evidence>
<organism evidence="2 3">
    <name type="scientific">Globodera pallida</name>
    <name type="common">Potato cyst nematode worm</name>
    <name type="synonym">Heterodera pallida</name>
    <dbReference type="NCBI Taxonomy" id="36090"/>
    <lineage>
        <taxon>Eukaryota</taxon>
        <taxon>Metazoa</taxon>
        <taxon>Ecdysozoa</taxon>
        <taxon>Nematoda</taxon>
        <taxon>Chromadorea</taxon>
        <taxon>Rhabditida</taxon>
        <taxon>Tylenchina</taxon>
        <taxon>Tylenchomorpha</taxon>
        <taxon>Tylenchoidea</taxon>
        <taxon>Heteroderidae</taxon>
        <taxon>Heteroderinae</taxon>
        <taxon>Globodera</taxon>
    </lineage>
</organism>
<dbReference type="Proteomes" id="UP000050741">
    <property type="component" value="Unassembled WGS sequence"/>
</dbReference>
<feature type="signal peptide" evidence="1">
    <location>
        <begin position="1"/>
        <end position="18"/>
    </location>
</feature>